<dbReference type="PROSITE" id="PS51257">
    <property type="entry name" value="PROKAR_LIPOPROTEIN"/>
    <property type="match status" value="1"/>
</dbReference>
<dbReference type="Proteomes" id="UP000182624">
    <property type="component" value="Unassembled WGS sequence"/>
</dbReference>
<reference evidence="3" key="1">
    <citation type="submission" date="2016-10" db="EMBL/GenBank/DDBJ databases">
        <authorList>
            <person name="Varghese N."/>
            <person name="Submissions S."/>
        </authorList>
    </citation>
    <scope>NUCLEOTIDE SEQUENCE [LARGE SCALE GENOMIC DNA]</scope>
    <source>
        <strain evidence="3">P18</strain>
    </source>
</reference>
<name>A0A1I5XND7_9FIRM</name>
<feature type="compositionally biased region" description="Polar residues" evidence="1">
    <location>
        <begin position="44"/>
        <end position="54"/>
    </location>
</feature>
<accession>A0A1I5XND7</accession>
<proteinExistence type="predicted"/>
<evidence type="ECO:0000256" key="1">
    <source>
        <dbReference type="SAM" id="MobiDB-lite"/>
    </source>
</evidence>
<dbReference type="AlphaFoldDB" id="A0A1I5XND7"/>
<dbReference type="InterPro" id="IPR009835">
    <property type="entry name" value="SrtB"/>
</dbReference>
<dbReference type="RefSeq" id="WP_074891307.1">
    <property type="nucleotide sequence ID" value="NZ_FOXO01000035.1"/>
</dbReference>
<dbReference type="OrthoDB" id="9806013at2"/>
<gene>
    <name evidence="2" type="ORF">SAMN04487928_1353</name>
</gene>
<dbReference type="CDD" id="cd05826">
    <property type="entry name" value="Sortase_B"/>
    <property type="match status" value="1"/>
</dbReference>
<dbReference type="SUPFAM" id="SSF63817">
    <property type="entry name" value="Sortase"/>
    <property type="match status" value="1"/>
</dbReference>
<feature type="region of interest" description="Disordered" evidence="1">
    <location>
        <begin position="38"/>
        <end position="62"/>
    </location>
</feature>
<evidence type="ECO:0000313" key="2">
    <source>
        <dbReference type="EMBL" id="SFQ33336.1"/>
    </source>
</evidence>
<dbReference type="EMBL" id="FOXO01000035">
    <property type="protein sequence ID" value="SFQ33336.1"/>
    <property type="molecule type" value="Genomic_DNA"/>
</dbReference>
<protein>
    <submittedName>
        <fullName evidence="2">Sortase family protein</fullName>
    </submittedName>
</protein>
<dbReference type="InterPro" id="IPR023365">
    <property type="entry name" value="Sortase_dom-sf"/>
</dbReference>
<dbReference type="Gene3D" id="2.40.260.10">
    <property type="entry name" value="Sortase"/>
    <property type="match status" value="1"/>
</dbReference>
<keyword evidence="3" id="KW-1185">Reference proteome</keyword>
<sequence>MRKYGFWGITLLVAMVLTGCGDTDTEKNILENVPDVADEVEPDASSNETASYLSSKEPESELFADKDNLPEEMEEGEAAMVAYNNSDETIVETIPDASIDLGLLREKNSDVSAYIIIPGTSINNPILKKNDSNEYYLKHNAKNEEDSNGCIFMDMGNEIDFTDPVTCLYAKSGEGQPFGDLVAFSDPDFMNENKYIYVYSDEYISQYKIFAAYSTDDTERPLVKYNFYDFSEYQQYIDEVFSVRDMTAVIDNDLKDKALTTWNTITLIGIDNDGSRQLVQAVFNGRTTIN</sequence>
<organism evidence="2 3">
    <name type="scientific">Butyrivibrio proteoclasticus</name>
    <dbReference type="NCBI Taxonomy" id="43305"/>
    <lineage>
        <taxon>Bacteria</taxon>
        <taxon>Bacillati</taxon>
        <taxon>Bacillota</taxon>
        <taxon>Clostridia</taxon>
        <taxon>Lachnospirales</taxon>
        <taxon>Lachnospiraceae</taxon>
        <taxon>Butyrivibrio</taxon>
    </lineage>
</organism>
<evidence type="ECO:0000313" key="3">
    <source>
        <dbReference type="Proteomes" id="UP000182624"/>
    </source>
</evidence>